<protein>
    <submittedName>
        <fullName evidence="2">M81 family metallopeptidase</fullName>
    </submittedName>
</protein>
<proteinExistence type="predicted"/>
<dbReference type="RefSeq" id="WP_209748108.1">
    <property type="nucleotide sequence ID" value="NZ_JBHSMH010000082.1"/>
</dbReference>
<accession>A0ABW0M1F0</accession>
<comment type="caution">
    <text evidence="2">The sequence shown here is derived from an EMBL/GenBank/DDBJ whole genome shotgun (WGS) entry which is preliminary data.</text>
</comment>
<evidence type="ECO:0000313" key="3">
    <source>
        <dbReference type="Proteomes" id="UP001596105"/>
    </source>
</evidence>
<feature type="domain" description="Microcystin LR degradation protein MlrC N-terminal" evidence="1">
    <location>
        <begin position="2"/>
        <end position="37"/>
    </location>
</feature>
<dbReference type="Proteomes" id="UP001596105">
    <property type="component" value="Unassembled WGS sequence"/>
</dbReference>
<sequence>MRILVGGIVQESNTFSPTRSTMDNFRQHVYLLGDEMRGIRIAVRKLKPLAYPKTDRCPDPNTICRPRLLRELVA</sequence>
<evidence type="ECO:0000259" key="1">
    <source>
        <dbReference type="Pfam" id="PF07364"/>
    </source>
</evidence>
<evidence type="ECO:0000313" key="2">
    <source>
        <dbReference type="EMBL" id="MFC5470992.1"/>
    </source>
</evidence>
<dbReference type="InterPro" id="IPR015995">
    <property type="entry name" value="MlrC_N"/>
</dbReference>
<reference evidence="3" key="1">
    <citation type="journal article" date="2019" name="Int. J. Syst. Evol. Microbiol.">
        <title>The Global Catalogue of Microorganisms (GCM) 10K type strain sequencing project: providing services to taxonomists for standard genome sequencing and annotation.</title>
        <authorList>
            <consortium name="The Broad Institute Genomics Platform"/>
            <consortium name="The Broad Institute Genome Sequencing Center for Infectious Disease"/>
            <person name="Wu L."/>
            <person name="Ma J."/>
        </authorList>
    </citation>
    <scope>NUCLEOTIDE SEQUENCE [LARGE SCALE GENOMIC DNA]</scope>
    <source>
        <strain evidence="3">CCUG 57113</strain>
    </source>
</reference>
<gene>
    <name evidence="2" type="ORF">ACFPPD_20090</name>
</gene>
<dbReference type="Pfam" id="PF07364">
    <property type="entry name" value="DUF1485"/>
    <property type="match status" value="1"/>
</dbReference>
<dbReference type="EMBL" id="JBHSMH010000082">
    <property type="protein sequence ID" value="MFC5470992.1"/>
    <property type="molecule type" value="Genomic_DNA"/>
</dbReference>
<keyword evidence="3" id="KW-1185">Reference proteome</keyword>
<name>A0ABW0M1F0_9BACL</name>
<organism evidence="2 3">
    <name type="scientific">Cohnella suwonensis</name>
    <dbReference type="NCBI Taxonomy" id="696072"/>
    <lineage>
        <taxon>Bacteria</taxon>
        <taxon>Bacillati</taxon>
        <taxon>Bacillota</taxon>
        <taxon>Bacilli</taxon>
        <taxon>Bacillales</taxon>
        <taxon>Paenibacillaceae</taxon>
        <taxon>Cohnella</taxon>
    </lineage>
</organism>